<evidence type="ECO:0000256" key="3">
    <source>
        <dbReference type="ARBA" id="ARBA00022729"/>
    </source>
</evidence>
<dbReference type="SUPFAM" id="SSF53807">
    <property type="entry name" value="Helical backbone' metal receptor"/>
    <property type="match status" value="1"/>
</dbReference>
<feature type="non-terminal residue" evidence="4">
    <location>
        <position position="1"/>
    </location>
</feature>
<dbReference type="PANTHER" id="PTHR42953:SF3">
    <property type="entry name" value="HIGH-AFFINITY ZINC UPTAKE SYSTEM PROTEIN ZNUA"/>
    <property type="match status" value="1"/>
</dbReference>
<proteinExistence type="inferred from homology"/>
<evidence type="ECO:0000256" key="1">
    <source>
        <dbReference type="ARBA" id="ARBA00011028"/>
    </source>
</evidence>
<evidence type="ECO:0000313" key="4">
    <source>
        <dbReference type="EMBL" id="CAA6800131.1"/>
    </source>
</evidence>
<name>A0A6S6S5D9_9BACT</name>
<dbReference type="AlphaFoldDB" id="A0A6S6S5D9"/>
<gene>
    <name evidence="4" type="ORF">HELGO_WM78808</name>
</gene>
<dbReference type="GO" id="GO:0046872">
    <property type="term" value="F:metal ion binding"/>
    <property type="evidence" value="ECO:0007669"/>
    <property type="project" value="InterPro"/>
</dbReference>
<keyword evidence="2" id="KW-0813">Transport</keyword>
<organism evidence="4">
    <name type="scientific">uncultured Sulfurovum sp</name>
    <dbReference type="NCBI Taxonomy" id="269237"/>
    <lineage>
        <taxon>Bacteria</taxon>
        <taxon>Pseudomonadati</taxon>
        <taxon>Campylobacterota</taxon>
        <taxon>Epsilonproteobacteria</taxon>
        <taxon>Campylobacterales</taxon>
        <taxon>Sulfurovaceae</taxon>
        <taxon>Sulfurovum</taxon>
        <taxon>environmental samples</taxon>
    </lineage>
</organism>
<accession>A0A6S6S5D9</accession>
<keyword evidence="3" id="KW-0732">Signal</keyword>
<dbReference type="InterPro" id="IPR006127">
    <property type="entry name" value="ZnuA-like"/>
</dbReference>
<dbReference type="GO" id="GO:0030001">
    <property type="term" value="P:metal ion transport"/>
    <property type="evidence" value="ECO:0007669"/>
    <property type="project" value="InterPro"/>
</dbReference>
<dbReference type="InterPro" id="IPR050492">
    <property type="entry name" value="Bact_metal-bind_prot9"/>
</dbReference>
<comment type="similarity">
    <text evidence="1">Belongs to the bacterial solute-binding protein 9 family.</text>
</comment>
<dbReference type="PANTHER" id="PTHR42953">
    <property type="entry name" value="HIGH-AFFINITY ZINC UPTAKE SYSTEM PROTEIN ZNUA-RELATED"/>
    <property type="match status" value="1"/>
</dbReference>
<protein>
    <submittedName>
        <fullName evidence="4">Zinc ABC transporter, periplasmic-binding protein ZnuA</fullName>
    </submittedName>
</protein>
<dbReference type="EMBL" id="CACVAR010000065">
    <property type="protein sequence ID" value="CAA6800131.1"/>
    <property type="molecule type" value="Genomic_DNA"/>
</dbReference>
<sequence>YANINVGVSILPQQTFVEKIGGDKVNVTTMVKPGSDPHTYAPKPSQMIALSKADVYFPIKVEFENAWLEKFIYHNQTMKISDITKGIEFLDLQTAPYEWAGLFELEKGQYHWHFSKVSGAYADPKMKFLMLSMREDGDLIYDYKETAKNLFNNSKVTALKDADILNKKNTLYELHFDAFKEQTTFTLNIPKSGKYLFFTEHMPFEFKNEEHYFKNMANADVKAIITEPKNESAHHHHEGVDPHTWTAPSNVKIMAKNIYNTLCTLDPTNKTYYHINYLNFLQEIEETDKEIKNIFSPLPKDSKFMVFHPSWGYFAKAYGLTQLAIEVEGKEPKPKMLQRIIKKAREEGIKAIFTQKEFSDKSATTIARQLNIKVIKETPLARDWSQNLIKKANAIANNN</sequence>
<evidence type="ECO:0000256" key="2">
    <source>
        <dbReference type="ARBA" id="ARBA00022448"/>
    </source>
</evidence>
<reference evidence="4" key="1">
    <citation type="submission" date="2020-01" db="EMBL/GenBank/DDBJ databases">
        <authorList>
            <person name="Meier V. D."/>
            <person name="Meier V D."/>
        </authorList>
    </citation>
    <scope>NUCLEOTIDE SEQUENCE</scope>
    <source>
        <strain evidence="4">HLG_WM_MAG_03</strain>
    </source>
</reference>
<dbReference type="Pfam" id="PF01297">
    <property type="entry name" value="ZnuA"/>
    <property type="match status" value="1"/>
</dbReference>
<dbReference type="Gene3D" id="3.40.50.1980">
    <property type="entry name" value="Nitrogenase molybdenum iron protein domain"/>
    <property type="match status" value="3"/>
</dbReference>